<reference evidence="3 4" key="1">
    <citation type="submission" date="2016-02" db="EMBL/GenBank/DDBJ databases">
        <title>Genome analysis of coral dinoflagellate symbionts highlights evolutionary adaptations to a symbiotic lifestyle.</title>
        <authorList>
            <person name="Aranda M."/>
            <person name="Li Y."/>
            <person name="Liew Y.J."/>
            <person name="Baumgarten S."/>
            <person name="Simakov O."/>
            <person name="Wilson M."/>
            <person name="Piel J."/>
            <person name="Ashoor H."/>
            <person name="Bougouffa S."/>
            <person name="Bajic V.B."/>
            <person name="Ryu T."/>
            <person name="Ravasi T."/>
            <person name="Bayer T."/>
            <person name="Micklem G."/>
            <person name="Kim H."/>
            <person name="Bhak J."/>
            <person name="Lajeunesse T.C."/>
            <person name="Voolstra C.R."/>
        </authorList>
    </citation>
    <scope>NUCLEOTIDE SEQUENCE [LARGE SCALE GENOMIC DNA]</scope>
    <source>
        <strain evidence="3 4">CCMP2467</strain>
    </source>
</reference>
<dbReference type="Gene3D" id="3.30.70.330">
    <property type="match status" value="1"/>
</dbReference>
<organism evidence="3 4">
    <name type="scientific">Symbiodinium microadriaticum</name>
    <name type="common">Dinoflagellate</name>
    <name type="synonym">Zooxanthella microadriatica</name>
    <dbReference type="NCBI Taxonomy" id="2951"/>
    <lineage>
        <taxon>Eukaryota</taxon>
        <taxon>Sar</taxon>
        <taxon>Alveolata</taxon>
        <taxon>Dinophyceae</taxon>
        <taxon>Suessiales</taxon>
        <taxon>Symbiodiniaceae</taxon>
        <taxon>Symbiodinium</taxon>
    </lineage>
</organism>
<sequence>MGPSEDAQGASPSETGKKRKLDESEVKEREKRTMFVGNVPVAWDEKRLRRLLRTACGTTYEGQLKPIWFRSLPLESRWNTSNELRKAGRIKQAYQEGAGAKNAYVVLRGPEDVPTVVKLVNNLKALFKPFRQEMPEPKASWECALALVLFSWVILQRRFTIRYIGAVLGHVAKHAFLQATDVGVPEEVHQMQGAAAARWSHIRLATLNPDLPKASGECTKDGKGKVGESAVLKKFDRKRSVFLGSLPRRVTEDDIRWVLSDAGVVDAVRIVRNKITQAFLGVSAITIINIIRVIIIIIIIIITMTMVMAMAIVIITIIITTIITLIVALAEYFVLHG</sequence>
<protein>
    <recommendedName>
        <fullName evidence="5">RRM domain-containing protein</fullName>
    </recommendedName>
</protein>
<dbReference type="Proteomes" id="UP000186817">
    <property type="component" value="Unassembled WGS sequence"/>
</dbReference>
<accession>A0A1Q9C2W6</accession>
<feature type="region of interest" description="Disordered" evidence="1">
    <location>
        <begin position="1"/>
        <end position="29"/>
    </location>
</feature>
<feature type="transmembrane region" description="Helical" evidence="2">
    <location>
        <begin position="278"/>
        <end position="302"/>
    </location>
</feature>
<evidence type="ECO:0000256" key="1">
    <source>
        <dbReference type="SAM" id="MobiDB-lite"/>
    </source>
</evidence>
<keyword evidence="2" id="KW-1133">Transmembrane helix</keyword>
<dbReference type="GO" id="GO:0003676">
    <property type="term" value="F:nucleic acid binding"/>
    <property type="evidence" value="ECO:0007669"/>
    <property type="project" value="InterPro"/>
</dbReference>
<evidence type="ECO:0000313" key="3">
    <source>
        <dbReference type="EMBL" id="OLP77258.1"/>
    </source>
</evidence>
<dbReference type="InterPro" id="IPR035979">
    <property type="entry name" value="RBD_domain_sf"/>
</dbReference>
<feature type="compositionally biased region" description="Basic and acidic residues" evidence="1">
    <location>
        <begin position="20"/>
        <end position="29"/>
    </location>
</feature>
<gene>
    <name evidence="3" type="ORF">AK812_SmicGene42699</name>
</gene>
<evidence type="ECO:0000256" key="2">
    <source>
        <dbReference type="SAM" id="Phobius"/>
    </source>
</evidence>
<dbReference type="OrthoDB" id="439808at2759"/>
<dbReference type="EMBL" id="LSRX01001806">
    <property type="protein sequence ID" value="OLP77258.1"/>
    <property type="molecule type" value="Genomic_DNA"/>
</dbReference>
<dbReference type="InterPro" id="IPR012677">
    <property type="entry name" value="Nucleotide-bd_a/b_plait_sf"/>
</dbReference>
<comment type="caution">
    <text evidence="3">The sequence shown here is derived from an EMBL/GenBank/DDBJ whole genome shotgun (WGS) entry which is preliminary data.</text>
</comment>
<keyword evidence="2" id="KW-0812">Transmembrane</keyword>
<name>A0A1Q9C2W6_SYMMI</name>
<evidence type="ECO:0008006" key="5">
    <source>
        <dbReference type="Google" id="ProtNLM"/>
    </source>
</evidence>
<feature type="transmembrane region" description="Helical" evidence="2">
    <location>
        <begin position="308"/>
        <end position="335"/>
    </location>
</feature>
<keyword evidence="2" id="KW-0472">Membrane</keyword>
<keyword evidence="4" id="KW-1185">Reference proteome</keyword>
<evidence type="ECO:0000313" key="4">
    <source>
        <dbReference type="Proteomes" id="UP000186817"/>
    </source>
</evidence>
<proteinExistence type="predicted"/>
<dbReference type="AlphaFoldDB" id="A0A1Q9C2W6"/>
<dbReference type="SUPFAM" id="SSF54928">
    <property type="entry name" value="RNA-binding domain, RBD"/>
    <property type="match status" value="1"/>
</dbReference>